<gene>
    <name evidence="15" type="ORF">DW352_09925</name>
</gene>
<dbReference type="InterPro" id="IPR045861">
    <property type="entry name" value="CorA_cytoplasmic_dom"/>
</dbReference>
<evidence type="ECO:0000256" key="12">
    <source>
        <dbReference type="ARBA" id="ARBA00034269"/>
    </source>
</evidence>
<keyword evidence="5" id="KW-0997">Cell inner membrane</keyword>
<dbReference type="AlphaFoldDB" id="A0A345ZV50"/>
<dbReference type="Gene3D" id="1.20.58.340">
    <property type="entry name" value="Magnesium transport protein CorA, transmembrane region"/>
    <property type="match status" value="2"/>
</dbReference>
<keyword evidence="6 14" id="KW-0812">Transmembrane</keyword>
<evidence type="ECO:0000256" key="3">
    <source>
        <dbReference type="ARBA" id="ARBA00022448"/>
    </source>
</evidence>
<keyword evidence="16" id="KW-1185">Reference proteome</keyword>
<evidence type="ECO:0000256" key="1">
    <source>
        <dbReference type="ARBA" id="ARBA00004651"/>
    </source>
</evidence>
<comment type="catalytic activity">
    <reaction evidence="12">
        <text>Mg(2+)(in) = Mg(2+)(out)</text>
        <dbReference type="Rhea" id="RHEA:29827"/>
        <dbReference type="ChEBI" id="CHEBI:18420"/>
    </reaction>
</comment>
<comment type="similarity">
    <text evidence="2">Belongs to the CorA metal ion transporter (MIT) (TC 1.A.35) family.</text>
</comment>
<keyword evidence="11 14" id="KW-0472">Membrane</keyword>
<dbReference type="KEGG" id="ptaw:DW352_09925"/>
<dbReference type="InterPro" id="IPR002523">
    <property type="entry name" value="MgTranspt_CorA/ZnTranspt_ZntB"/>
</dbReference>
<evidence type="ECO:0000313" key="15">
    <source>
        <dbReference type="EMBL" id="AXK80797.1"/>
    </source>
</evidence>
<evidence type="ECO:0000256" key="11">
    <source>
        <dbReference type="ARBA" id="ARBA00023136"/>
    </source>
</evidence>
<evidence type="ECO:0000256" key="13">
    <source>
        <dbReference type="ARBA" id="ARBA00045497"/>
    </source>
</evidence>
<feature type="transmembrane region" description="Helical" evidence="14">
    <location>
        <begin position="276"/>
        <end position="296"/>
    </location>
</feature>
<evidence type="ECO:0000256" key="2">
    <source>
        <dbReference type="ARBA" id="ARBA00009765"/>
    </source>
</evidence>
<evidence type="ECO:0000256" key="9">
    <source>
        <dbReference type="ARBA" id="ARBA00022989"/>
    </source>
</evidence>
<dbReference type="SUPFAM" id="SSF143865">
    <property type="entry name" value="CorA soluble domain-like"/>
    <property type="match status" value="1"/>
</dbReference>
<protein>
    <recommendedName>
        <fullName evidence="17">Magnesium transporter</fullName>
    </recommendedName>
</protein>
<keyword evidence="8" id="KW-0460">Magnesium</keyword>
<keyword evidence="3" id="KW-0813">Transport</keyword>
<dbReference type="PANTHER" id="PTHR46494:SF3">
    <property type="entry name" value="ZINC TRANSPORT PROTEIN ZNTB"/>
    <property type="match status" value="1"/>
</dbReference>
<keyword evidence="9 14" id="KW-1133">Transmembrane helix</keyword>
<keyword evidence="4" id="KW-1003">Cell membrane</keyword>
<feature type="transmembrane region" description="Helical" evidence="14">
    <location>
        <begin position="308"/>
        <end position="328"/>
    </location>
</feature>
<dbReference type="Pfam" id="PF01544">
    <property type="entry name" value="CorA"/>
    <property type="match status" value="1"/>
</dbReference>
<dbReference type="OrthoDB" id="9803416at2"/>
<keyword evidence="10" id="KW-0406">Ion transport</keyword>
<dbReference type="GO" id="GO:0015087">
    <property type="term" value="F:cobalt ion transmembrane transporter activity"/>
    <property type="evidence" value="ECO:0007669"/>
    <property type="project" value="TreeGrafter"/>
</dbReference>
<name>A0A345ZV50_9HYPH</name>
<feature type="transmembrane region" description="Helical" evidence="14">
    <location>
        <begin position="251"/>
        <end position="269"/>
    </location>
</feature>
<accession>A0A345ZV50</accession>
<proteinExistence type="inferred from homology"/>
<dbReference type="SUPFAM" id="SSF144083">
    <property type="entry name" value="Magnesium transport protein CorA, transmembrane region"/>
    <property type="match status" value="1"/>
</dbReference>
<dbReference type="PANTHER" id="PTHR46494">
    <property type="entry name" value="CORA FAMILY METAL ION TRANSPORTER (EUROFUNG)"/>
    <property type="match status" value="1"/>
</dbReference>
<reference evidence="15 16" key="1">
    <citation type="submission" date="2018-07" db="EMBL/GenBank/DDBJ databases">
        <authorList>
            <person name="Quirk P.G."/>
            <person name="Krulwich T.A."/>
        </authorList>
    </citation>
    <scope>NUCLEOTIDE SEQUENCE [LARGE SCALE GENOMIC DNA]</scope>
    <source>
        <strain evidence="15 16">CC-BB4</strain>
    </source>
</reference>
<dbReference type="EMBL" id="CP031417">
    <property type="protein sequence ID" value="AXK80797.1"/>
    <property type="molecule type" value="Genomic_DNA"/>
</dbReference>
<dbReference type="GO" id="GO:0000287">
    <property type="term" value="F:magnesium ion binding"/>
    <property type="evidence" value="ECO:0007669"/>
    <property type="project" value="TreeGrafter"/>
</dbReference>
<dbReference type="Proteomes" id="UP000254889">
    <property type="component" value="Chromosome"/>
</dbReference>
<evidence type="ECO:0000256" key="10">
    <source>
        <dbReference type="ARBA" id="ARBA00023065"/>
    </source>
</evidence>
<sequence>MSDLLKAYTVNDGSLREVDGVVDAAALREAAWVDLRHASEEEKSLVEHALGIETSPVNDYEPFQVSSHFSVTEQQVTLTGLLLSVTPDGEPHLVKITFVRTKNVLITISESGAPGAADMVKECEGALSNRAGRDDIFAMLLDMIVDHTDNILDKVGHDLDRINTLVFQHHLTTKRRRLLQASPRLRNRQLESILTALGPSREILVKLRRSVLSFRRMIAFLREQELDKKLSANLDTFERDLKSIAEAESDLSTTAGFLLDAVVGYIGLLQNKVMNVLTLVATVLTPPMVIAGIYGMNFKGMPELNWTYGYPFALGLILFSSVAVFLWMRMRGL</sequence>
<evidence type="ECO:0000256" key="5">
    <source>
        <dbReference type="ARBA" id="ARBA00022519"/>
    </source>
</evidence>
<dbReference type="FunFam" id="1.20.58.340:FF:000004">
    <property type="entry name" value="Magnesium transport protein CorA"/>
    <property type="match status" value="1"/>
</dbReference>
<evidence type="ECO:0000256" key="14">
    <source>
        <dbReference type="SAM" id="Phobius"/>
    </source>
</evidence>
<dbReference type="GO" id="GO:0015095">
    <property type="term" value="F:magnesium ion transmembrane transporter activity"/>
    <property type="evidence" value="ECO:0007669"/>
    <property type="project" value="TreeGrafter"/>
</dbReference>
<evidence type="ECO:0000256" key="6">
    <source>
        <dbReference type="ARBA" id="ARBA00022692"/>
    </source>
</evidence>
<dbReference type="GO" id="GO:0050897">
    <property type="term" value="F:cobalt ion binding"/>
    <property type="evidence" value="ECO:0007669"/>
    <property type="project" value="TreeGrafter"/>
</dbReference>
<evidence type="ECO:0000256" key="7">
    <source>
        <dbReference type="ARBA" id="ARBA00022833"/>
    </source>
</evidence>
<evidence type="ECO:0000256" key="8">
    <source>
        <dbReference type="ARBA" id="ARBA00022842"/>
    </source>
</evidence>
<evidence type="ECO:0000256" key="4">
    <source>
        <dbReference type="ARBA" id="ARBA00022475"/>
    </source>
</evidence>
<dbReference type="RefSeq" id="WP_115690790.1">
    <property type="nucleotide sequence ID" value="NZ_CP031417.1"/>
</dbReference>
<evidence type="ECO:0008006" key="17">
    <source>
        <dbReference type="Google" id="ProtNLM"/>
    </source>
</evidence>
<dbReference type="InterPro" id="IPR045863">
    <property type="entry name" value="CorA_TM1_TM2"/>
</dbReference>
<comment type="subcellular location">
    <subcellularLocation>
        <location evidence="1">Cell membrane</location>
        <topology evidence="1">Multi-pass membrane protein</topology>
    </subcellularLocation>
</comment>
<evidence type="ECO:0000313" key="16">
    <source>
        <dbReference type="Proteomes" id="UP000254889"/>
    </source>
</evidence>
<comment type="function">
    <text evidence="13">Mediates influx of magnesium ions. Alternates between open and closed states. Activated by low cytoplasmic Mg(2+) levels. Inactive when cytoplasmic Mg(2+) levels are high.</text>
</comment>
<organism evidence="15 16">
    <name type="scientific">Pseudolabrys taiwanensis</name>
    <dbReference type="NCBI Taxonomy" id="331696"/>
    <lineage>
        <taxon>Bacteria</taxon>
        <taxon>Pseudomonadati</taxon>
        <taxon>Pseudomonadota</taxon>
        <taxon>Alphaproteobacteria</taxon>
        <taxon>Hyphomicrobiales</taxon>
        <taxon>Xanthobacteraceae</taxon>
        <taxon>Pseudolabrys</taxon>
    </lineage>
</organism>
<dbReference type="GO" id="GO:0005886">
    <property type="term" value="C:plasma membrane"/>
    <property type="evidence" value="ECO:0007669"/>
    <property type="project" value="UniProtKB-SubCell"/>
</dbReference>
<keyword evidence="7" id="KW-0862">Zinc</keyword>